<evidence type="ECO:0000256" key="10">
    <source>
        <dbReference type="ARBA" id="ARBA00023136"/>
    </source>
</evidence>
<name>A0A3B1DVJ1_9GAMM</name>
<dbReference type="NCBIfam" id="TIGR01103">
    <property type="entry name" value="fliP"/>
    <property type="match status" value="1"/>
</dbReference>
<reference evidence="15" key="1">
    <citation type="submission" date="2018-09" db="EMBL/GenBank/DDBJ databases">
        <authorList>
            <person name="Manzano-Marin A."/>
            <person name="Manzano-Marin A."/>
        </authorList>
    </citation>
    <scope>NUCLEOTIDE SEQUENCE [LARGE SCALE GENOMIC DNA]</scope>
    <source>
        <strain evidence="15">BuCistrobi</strain>
    </source>
</reference>
<dbReference type="InterPro" id="IPR005837">
    <property type="entry name" value="FliP"/>
</dbReference>
<keyword evidence="6 13" id="KW-0812">Transmembrane</keyword>
<dbReference type="RefSeq" id="WP_269460653.1">
    <property type="nucleotide sequence ID" value="NZ_LR025085.1"/>
</dbReference>
<keyword evidence="9 13" id="KW-1133">Transmembrane helix</keyword>
<protein>
    <recommendedName>
        <fullName evidence="3 13">Flagellar biosynthetic protein FliP</fullName>
    </recommendedName>
</protein>
<comment type="subcellular location">
    <subcellularLocation>
        <location evidence="13">Cell membrane</location>
        <topology evidence="13">Multi-pass membrane protein</topology>
    </subcellularLocation>
    <subcellularLocation>
        <location evidence="13">Bacterial flagellum basal body</location>
    </subcellularLocation>
</comment>
<evidence type="ECO:0000256" key="2">
    <source>
        <dbReference type="ARBA" id="ARBA00006257"/>
    </source>
</evidence>
<feature type="transmembrane region" description="Helical" evidence="13">
    <location>
        <begin position="7"/>
        <end position="32"/>
    </location>
</feature>
<dbReference type="PRINTS" id="PR00951">
    <property type="entry name" value="FLGBIOSNFLIP"/>
</dbReference>
<evidence type="ECO:0000256" key="1">
    <source>
        <dbReference type="ARBA" id="ARBA00003663"/>
    </source>
</evidence>
<dbReference type="GO" id="GO:0009425">
    <property type="term" value="C:bacterial-type flagellum basal body"/>
    <property type="evidence" value="ECO:0007669"/>
    <property type="project" value="UniProtKB-SubCell"/>
</dbReference>
<keyword evidence="5 13" id="KW-1003">Cell membrane</keyword>
<keyword evidence="7 13" id="KW-1005">Bacterial flagellum biogenesis</keyword>
<accession>A0A3B1DVJ1</accession>
<dbReference type="EMBL" id="LR025085">
    <property type="protein sequence ID" value="VAX76273.1"/>
    <property type="molecule type" value="Genomic_DNA"/>
</dbReference>
<keyword evidence="14" id="KW-0282">Flagellum</keyword>
<keyword evidence="12 13" id="KW-1006">Bacterial flagellum protein export</keyword>
<evidence type="ECO:0000256" key="13">
    <source>
        <dbReference type="RuleBase" id="RU362069"/>
    </source>
</evidence>
<evidence type="ECO:0000256" key="9">
    <source>
        <dbReference type="ARBA" id="ARBA00022989"/>
    </source>
</evidence>
<feature type="transmembrane region" description="Helical" evidence="13">
    <location>
        <begin position="52"/>
        <end position="72"/>
    </location>
</feature>
<keyword evidence="14" id="KW-0969">Cilium</keyword>
<keyword evidence="14" id="KW-0966">Cell projection</keyword>
<evidence type="ECO:0000256" key="7">
    <source>
        <dbReference type="ARBA" id="ARBA00022795"/>
    </source>
</evidence>
<evidence type="ECO:0000256" key="8">
    <source>
        <dbReference type="ARBA" id="ARBA00022927"/>
    </source>
</evidence>
<dbReference type="PANTHER" id="PTHR30587:SF0">
    <property type="entry name" value="FLAGELLAR BIOSYNTHETIC PROTEIN FLIP"/>
    <property type="match status" value="1"/>
</dbReference>
<evidence type="ECO:0000256" key="6">
    <source>
        <dbReference type="ARBA" id="ARBA00022692"/>
    </source>
</evidence>
<dbReference type="GO" id="GO:0009306">
    <property type="term" value="P:protein secretion"/>
    <property type="evidence" value="ECO:0007669"/>
    <property type="project" value="UniProtKB-UniRule"/>
</dbReference>
<feature type="transmembrane region" description="Helical" evidence="13">
    <location>
        <begin position="152"/>
        <end position="176"/>
    </location>
</feature>
<evidence type="ECO:0000256" key="12">
    <source>
        <dbReference type="ARBA" id="ARBA00023225"/>
    </source>
</evidence>
<dbReference type="PRINTS" id="PR01302">
    <property type="entry name" value="TYPE3IMPPROT"/>
</dbReference>
<keyword evidence="10 13" id="KW-0472">Membrane</keyword>
<dbReference type="AlphaFoldDB" id="A0A3B1DVJ1"/>
<comment type="similarity">
    <text evidence="2 13">Belongs to the FliP/MopC/SpaP family.</text>
</comment>
<proteinExistence type="inferred from homology"/>
<evidence type="ECO:0000313" key="14">
    <source>
        <dbReference type="EMBL" id="VAX76273.1"/>
    </source>
</evidence>
<dbReference type="NCBIfam" id="NF009438">
    <property type="entry name" value="PRK12797.1"/>
    <property type="match status" value="1"/>
</dbReference>
<dbReference type="GO" id="GO:0044781">
    <property type="term" value="P:bacterial-type flagellum organization"/>
    <property type="evidence" value="ECO:0007669"/>
    <property type="project" value="UniProtKB-UniRule"/>
</dbReference>
<dbReference type="GO" id="GO:0005886">
    <property type="term" value="C:plasma membrane"/>
    <property type="evidence" value="ECO:0007669"/>
    <property type="project" value="UniProtKB-SubCell"/>
</dbReference>
<dbReference type="Proteomes" id="UP000271849">
    <property type="component" value="Chromosome"/>
</dbReference>
<dbReference type="InterPro" id="IPR005838">
    <property type="entry name" value="T3SS_IM_P"/>
</dbReference>
<dbReference type="PROSITE" id="PS01060">
    <property type="entry name" value="FLIP_1"/>
    <property type="match status" value="1"/>
</dbReference>
<comment type="function">
    <text evidence="1 13">Plays a role in the flagellum-specific transport system.</text>
</comment>
<evidence type="ECO:0000256" key="5">
    <source>
        <dbReference type="ARBA" id="ARBA00022475"/>
    </source>
</evidence>
<gene>
    <name evidence="13 14" type="primary">fliP</name>
    <name evidence="14" type="ORF">BUCINSTRO3249_0053</name>
</gene>
<sequence length="208" mass="23315">MNISIQSFLLVSLLSFVPACLLMMTCFTRIIIVFSCLRNALGVPYSPPNQVLIGLSLFLTFFVMSPVIDKIYHTACIPLYKNEITLNSAIKKTLNPLCSFMLKQTRKSDISIFWGLAKIPYSMNKENIPIQILIPAFIISELKTAFQIGFTIFLPFLIVDLVIASILMSLGMVMIPPATISLPFKLILFVLSDGWRLLVLSLSKSFII</sequence>
<evidence type="ECO:0000256" key="3">
    <source>
        <dbReference type="ARBA" id="ARBA00021714"/>
    </source>
</evidence>
<keyword evidence="4 13" id="KW-0813">Transport</keyword>
<organism evidence="14 15">
    <name type="scientific">Buchnera aphidicola</name>
    <name type="common">Cinara strobi</name>
    <dbReference type="NCBI Taxonomy" id="1921549"/>
    <lineage>
        <taxon>Bacteria</taxon>
        <taxon>Pseudomonadati</taxon>
        <taxon>Pseudomonadota</taxon>
        <taxon>Gammaproteobacteria</taxon>
        <taxon>Enterobacterales</taxon>
        <taxon>Erwiniaceae</taxon>
        <taxon>Buchnera</taxon>
    </lineage>
</organism>
<evidence type="ECO:0000256" key="4">
    <source>
        <dbReference type="ARBA" id="ARBA00022448"/>
    </source>
</evidence>
<dbReference type="Pfam" id="PF00813">
    <property type="entry name" value="FliP"/>
    <property type="match status" value="1"/>
</dbReference>
<keyword evidence="11" id="KW-0975">Bacterial flagellum</keyword>
<feature type="transmembrane region" description="Helical" evidence="13">
    <location>
        <begin position="182"/>
        <end position="202"/>
    </location>
</feature>
<dbReference type="STRING" id="1921549.GCA_900128825_00053"/>
<evidence type="ECO:0000313" key="15">
    <source>
        <dbReference type="Proteomes" id="UP000271849"/>
    </source>
</evidence>
<keyword evidence="8 13" id="KW-0653">Protein transport</keyword>
<evidence type="ECO:0000256" key="11">
    <source>
        <dbReference type="ARBA" id="ARBA00023143"/>
    </source>
</evidence>
<dbReference type="PANTHER" id="PTHR30587">
    <property type="entry name" value="FLAGELLAR BIOSYNTHETIC PROTEIN FLIP"/>
    <property type="match status" value="1"/>
</dbReference>